<dbReference type="RefSeq" id="WP_008901476.1">
    <property type="nucleotide sequence ID" value="NZ_GL397071.1"/>
</dbReference>
<evidence type="ECO:0000256" key="1">
    <source>
        <dbReference type="ARBA" id="ARBA00001947"/>
    </source>
</evidence>
<dbReference type="GO" id="GO:0005737">
    <property type="term" value="C:cytoplasm"/>
    <property type="evidence" value="ECO:0007669"/>
    <property type="project" value="UniProtKB-ARBA"/>
</dbReference>
<dbReference type="Gene3D" id="3.40.630.10">
    <property type="entry name" value="Zn peptidases"/>
    <property type="match status" value="1"/>
</dbReference>
<dbReference type="GO" id="GO:0008270">
    <property type="term" value="F:zinc ion binding"/>
    <property type="evidence" value="ECO:0007669"/>
    <property type="project" value="InterPro"/>
</dbReference>
<evidence type="ECO:0000256" key="6">
    <source>
        <dbReference type="ARBA" id="ARBA00022801"/>
    </source>
</evidence>
<sequence length="460" mass="50855">MNLELERKSIWQQIDEAELKEITEYGERYKNFLDHCKTERECVTFIQNKAIEHGYVSLEEAIKSPVKAGDKIYINYKNKAIALFLIGKDCMTKGMNIVGSHIDVPRLDIKPTPLYEDSELALMKTHYYGGVKKYQWPTIQLAMHGFVKTKDSKEINIVIGEDDNDPVFYITDLLPHLGKDQAKGTLGDGIPAETLNVVVGHSSYGISEKENPIKKNILKLIHDKYGIVEEDFISSEIEMVPQAKARDIGFDRAMIAAHGHDDRVCSYANLEAILRLDEVTTTAVSLFVDKEEIGSYGNASMSSAFFENAVAEILASRGDYSDILTRRAMQNSKILSADVSAAVDPDYKDVNDPYNAALVGYGIGVTKYTGARGKGGCNDANPEFIAEVRKKFDDNGVIWQTCELGKADQGGGGTIAAELAKHGCEVLDCGTAMLSMHAPIELVSKADCYMTAKAYHAFFK</sequence>
<keyword evidence="12" id="KW-1185">Reference proteome</keyword>
<evidence type="ECO:0000256" key="8">
    <source>
        <dbReference type="ARBA" id="ARBA00023049"/>
    </source>
</evidence>
<dbReference type="OrthoDB" id="89722at2"/>
<keyword evidence="5 9" id="KW-0479">Metal-binding</keyword>
<evidence type="ECO:0000256" key="9">
    <source>
        <dbReference type="RuleBase" id="RU004386"/>
    </source>
</evidence>
<dbReference type="NCBIfam" id="NF002600">
    <property type="entry name" value="PRK02256.1"/>
    <property type="match status" value="1"/>
</dbReference>
<keyword evidence="7 9" id="KW-0862">Zinc</keyword>
<comment type="caution">
    <text evidence="11">The sequence shown here is derived from an EMBL/GenBank/DDBJ whole genome shotgun (WGS) entry which is preliminary data.</text>
</comment>
<evidence type="ECO:0000256" key="2">
    <source>
        <dbReference type="ARBA" id="ARBA00008290"/>
    </source>
</evidence>
<gene>
    <name evidence="11" type="ORF">HMPREF9225_0661</name>
</gene>
<keyword evidence="6 9" id="KW-0378">Hydrolase</keyword>
<evidence type="ECO:0000313" key="12">
    <source>
        <dbReference type="Proteomes" id="UP000003280"/>
    </source>
</evidence>
<dbReference type="InterPro" id="IPR001948">
    <property type="entry name" value="Peptidase_M18"/>
</dbReference>
<reference evidence="11 12" key="1">
    <citation type="submission" date="2010-07" db="EMBL/GenBank/DDBJ databases">
        <authorList>
            <person name="Muzny D."/>
            <person name="Qin X."/>
            <person name="Deng J."/>
            <person name="Jiang H."/>
            <person name="Liu Y."/>
            <person name="Qu J."/>
            <person name="Song X.-Z."/>
            <person name="Zhang L."/>
            <person name="Thornton R."/>
            <person name="Coyle M."/>
            <person name="Francisco L."/>
            <person name="Jackson L."/>
            <person name="Javaid M."/>
            <person name="Korchina V."/>
            <person name="Kovar C."/>
            <person name="Mata R."/>
            <person name="Mathew T."/>
            <person name="Ngo R."/>
            <person name="Nguyen L."/>
            <person name="Nguyen N."/>
            <person name="Okwuonu G."/>
            <person name="Ongeri F."/>
            <person name="Pham C."/>
            <person name="Simmons D."/>
            <person name="Wilczek-Boney K."/>
            <person name="Hale W."/>
            <person name="Jakkamsetti A."/>
            <person name="Pham P."/>
            <person name="Ruth R."/>
            <person name="San Lucas F."/>
            <person name="Warren J."/>
            <person name="Zhang J."/>
            <person name="Zhao Z."/>
            <person name="Zhou C."/>
            <person name="Zhu D."/>
            <person name="Lee S."/>
            <person name="Bess C."/>
            <person name="Blankenburg K."/>
            <person name="Forbes L."/>
            <person name="Fu Q."/>
            <person name="Gubbala S."/>
            <person name="Hirani K."/>
            <person name="Jayaseelan J.C."/>
            <person name="Lara F."/>
            <person name="Munidasa M."/>
            <person name="Palculict T."/>
            <person name="Patil S."/>
            <person name="Pu L.-L."/>
            <person name="Saada N."/>
            <person name="Tang L."/>
            <person name="Weissenberger G."/>
            <person name="Zhu Y."/>
            <person name="Hemphill L."/>
            <person name="Shang Y."/>
            <person name="Youmans B."/>
            <person name="Ayvaz T."/>
            <person name="Ross M."/>
            <person name="Santibanez J."/>
            <person name="Aqrawi P."/>
            <person name="Gross S."/>
            <person name="Joshi V."/>
            <person name="Fowler G."/>
            <person name="Nazareth L."/>
            <person name="Reid J."/>
            <person name="Worley K."/>
            <person name="Petrosino J."/>
            <person name="Highlander S."/>
            <person name="Gibbs R."/>
        </authorList>
    </citation>
    <scope>NUCLEOTIDE SEQUENCE [LARGE SCALE GENOMIC DNA]</scope>
    <source>
        <strain evidence="11 12">ATCC BAA-1640</strain>
    </source>
</reference>
<dbReference type="STRING" id="862517.HMPREF9225_0661"/>
<organism evidence="11 12">
    <name type="scientific">Peptoniphilus duerdenii ATCC BAA-1640</name>
    <dbReference type="NCBI Taxonomy" id="862517"/>
    <lineage>
        <taxon>Bacteria</taxon>
        <taxon>Bacillati</taxon>
        <taxon>Bacillota</taxon>
        <taxon>Tissierellia</taxon>
        <taxon>Tissierellales</taxon>
        <taxon>Peptoniphilaceae</taxon>
        <taxon>Peptoniphilus</taxon>
    </lineage>
</organism>
<protein>
    <recommendedName>
        <fullName evidence="10">M18 family aminopeptidase</fullName>
        <ecNumber evidence="10">3.4.11.-</ecNumber>
    </recommendedName>
</protein>
<dbReference type="Gene3D" id="2.30.250.10">
    <property type="entry name" value="Aminopeptidase i, Domain 2"/>
    <property type="match status" value="1"/>
</dbReference>
<evidence type="ECO:0000256" key="7">
    <source>
        <dbReference type="ARBA" id="ARBA00022833"/>
    </source>
</evidence>
<dbReference type="EMBL" id="AEEH01000025">
    <property type="protein sequence ID" value="EFM25779.1"/>
    <property type="molecule type" value="Genomic_DNA"/>
</dbReference>
<dbReference type="GO" id="GO:0004177">
    <property type="term" value="F:aminopeptidase activity"/>
    <property type="evidence" value="ECO:0007669"/>
    <property type="project" value="UniProtKB-KW"/>
</dbReference>
<keyword evidence="3 9" id="KW-0031">Aminopeptidase</keyword>
<dbReference type="SUPFAM" id="SSF101821">
    <property type="entry name" value="Aminopeptidase/glucanase lid domain"/>
    <property type="match status" value="1"/>
</dbReference>
<keyword evidence="8 9" id="KW-0482">Metalloprotease</keyword>
<dbReference type="EC" id="3.4.11.-" evidence="10"/>
<dbReference type="PRINTS" id="PR00932">
    <property type="entry name" value="AMINO1PTASE"/>
</dbReference>
<dbReference type="SUPFAM" id="SSF53187">
    <property type="entry name" value="Zn-dependent exopeptidases"/>
    <property type="match status" value="1"/>
</dbReference>
<evidence type="ECO:0000256" key="5">
    <source>
        <dbReference type="ARBA" id="ARBA00022723"/>
    </source>
</evidence>
<evidence type="ECO:0000313" key="11">
    <source>
        <dbReference type="EMBL" id="EFM25779.1"/>
    </source>
</evidence>
<comment type="cofactor">
    <cofactor evidence="1 10">
        <name>Zn(2+)</name>
        <dbReference type="ChEBI" id="CHEBI:29105"/>
    </cofactor>
</comment>
<dbReference type="GO" id="GO:0006508">
    <property type="term" value="P:proteolysis"/>
    <property type="evidence" value="ECO:0007669"/>
    <property type="project" value="UniProtKB-KW"/>
</dbReference>
<dbReference type="Pfam" id="PF02127">
    <property type="entry name" value="Peptidase_M18"/>
    <property type="match status" value="1"/>
</dbReference>
<evidence type="ECO:0000256" key="3">
    <source>
        <dbReference type="ARBA" id="ARBA00022438"/>
    </source>
</evidence>
<dbReference type="AlphaFoldDB" id="E0NKH2"/>
<proteinExistence type="inferred from homology"/>
<dbReference type="PANTHER" id="PTHR28570:SF2">
    <property type="entry name" value="M18 FAMILY AMINOPEPTIDASE 1-RELATED"/>
    <property type="match status" value="1"/>
</dbReference>
<evidence type="ECO:0000256" key="10">
    <source>
        <dbReference type="RuleBase" id="RU004387"/>
    </source>
</evidence>
<keyword evidence="4 9" id="KW-0645">Protease</keyword>
<accession>E0NKH2</accession>
<dbReference type="InterPro" id="IPR023358">
    <property type="entry name" value="Peptidase_M18_dom2"/>
</dbReference>
<dbReference type="Proteomes" id="UP000003280">
    <property type="component" value="Unassembled WGS sequence"/>
</dbReference>
<dbReference type="GO" id="GO:0008237">
    <property type="term" value="F:metallopeptidase activity"/>
    <property type="evidence" value="ECO:0007669"/>
    <property type="project" value="UniProtKB-KW"/>
</dbReference>
<comment type="similarity">
    <text evidence="2 9">Belongs to the peptidase M18 family.</text>
</comment>
<name>E0NKH2_9FIRM</name>
<evidence type="ECO:0000256" key="4">
    <source>
        <dbReference type="ARBA" id="ARBA00022670"/>
    </source>
</evidence>
<dbReference type="HOGENOM" id="CLU_590123_0_0_9"/>
<dbReference type="eggNOG" id="COG1362">
    <property type="taxonomic scope" value="Bacteria"/>
</dbReference>
<dbReference type="PANTHER" id="PTHR28570">
    <property type="entry name" value="ASPARTYL AMINOPEPTIDASE"/>
    <property type="match status" value="1"/>
</dbReference>